<evidence type="ECO:0000256" key="6">
    <source>
        <dbReference type="SAM" id="SignalP"/>
    </source>
</evidence>
<dbReference type="GO" id="GO:0016787">
    <property type="term" value="F:hydrolase activity"/>
    <property type="evidence" value="ECO:0007669"/>
    <property type="project" value="UniProtKB-KW"/>
</dbReference>
<reference evidence="7" key="1">
    <citation type="submission" date="2022-12" db="EMBL/GenBank/DDBJ databases">
        <authorList>
            <person name="Petersen C."/>
        </authorList>
    </citation>
    <scope>NUCLEOTIDE SEQUENCE</scope>
    <source>
        <strain evidence="7">IBT 21472</strain>
    </source>
</reference>
<evidence type="ECO:0000313" key="7">
    <source>
        <dbReference type="EMBL" id="KAJ5331067.1"/>
    </source>
</evidence>
<sequence length="159" mass="17461">MKLLASLVTAVALNASVLAASATDSAAFTLEERAPPKLNSTHDKLFKVDVAVAKTQAKKAGLTTGKSGEPHRYYNGDHIHFGVHNCDKRDAILWEYPIYWVDKRAEWEKDVKTTYQKGGPTPIRAVYANSNGGIEYCGVMTYTIVNDKNQGSGFFTKCS</sequence>
<keyword evidence="8" id="KW-1185">Reference proteome</keyword>
<dbReference type="EMBL" id="JAPZBO010000001">
    <property type="protein sequence ID" value="KAJ5331067.1"/>
    <property type="molecule type" value="Genomic_DNA"/>
</dbReference>
<name>A0A9W9UC17_9EURO</name>
<keyword evidence="4 5" id="KW-1015">Disulfide bond</keyword>
<dbReference type="SUPFAM" id="SSF53933">
    <property type="entry name" value="Microbial ribonucleases"/>
    <property type="match status" value="1"/>
</dbReference>
<dbReference type="Gene3D" id="3.10.450.30">
    <property type="entry name" value="Microbial ribonucleases"/>
    <property type="match status" value="1"/>
</dbReference>
<evidence type="ECO:0000256" key="5">
    <source>
        <dbReference type="PIRSR" id="PIRSR037430-2"/>
    </source>
</evidence>
<dbReference type="AlphaFoldDB" id="A0A9W9UC17"/>
<keyword evidence="2 6" id="KW-0732">Signal</keyword>
<evidence type="ECO:0000313" key="8">
    <source>
        <dbReference type="Proteomes" id="UP001147746"/>
    </source>
</evidence>
<evidence type="ECO:0000256" key="3">
    <source>
        <dbReference type="ARBA" id="ARBA00022801"/>
    </source>
</evidence>
<dbReference type="PIRSF" id="PIRSF037430">
    <property type="entry name" value="RNase_U2"/>
    <property type="match status" value="1"/>
</dbReference>
<dbReference type="OrthoDB" id="4388065at2759"/>
<gene>
    <name evidence="7" type="ORF">N7476_000850</name>
</gene>
<accession>A0A9W9UC17</accession>
<evidence type="ECO:0000256" key="4">
    <source>
        <dbReference type="ARBA" id="ARBA00023157"/>
    </source>
</evidence>
<feature type="signal peptide" evidence="6">
    <location>
        <begin position="1"/>
        <end position="19"/>
    </location>
</feature>
<evidence type="ECO:0000256" key="1">
    <source>
        <dbReference type="ARBA" id="ARBA00022722"/>
    </source>
</evidence>
<dbReference type="InterPro" id="IPR048269">
    <property type="entry name" value="RNase_U2"/>
</dbReference>
<dbReference type="InterPro" id="IPR000026">
    <property type="entry name" value="N1-like"/>
</dbReference>
<feature type="disulfide bond" evidence="5">
    <location>
        <begin position="86"/>
        <end position="137"/>
    </location>
</feature>
<evidence type="ECO:0000256" key="2">
    <source>
        <dbReference type="ARBA" id="ARBA00022729"/>
    </source>
</evidence>
<dbReference type="Pfam" id="PF00545">
    <property type="entry name" value="Ribonuclease"/>
    <property type="match status" value="1"/>
</dbReference>
<reference evidence="7" key="2">
    <citation type="journal article" date="2023" name="IMA Fungus">
        <title>Comparative genomic study of the Penicillium genus elucidates a diverse pangenome and 15 lateral gene transfer events.</title>
        <authorList>
            <person name="Petersen C."/>
            <person name="Sorensen T."/>
            <person name="Nielsen M.R."/>
            <person name="Sondergaard T.E."/>
            <person name="Sorensen J.L."/>
            <person name="Fitzpatrick D.A."/>
            <person name="Frisvad J.C."/>
            <person name="Nielsen K.L."/>
        </authorList>
    </citation>
    <scope>NUCLEOTIDE SEQUENCE</scope>
    <source>
        <strain evidence="7">IBT 21472</strain>
    </source>
</reference>
<protein>
    <submittedName>
        <fullName evidence="7">Hirsutellin A toxin</fullName>
    </submittedName>
</protein>
<feature type="chain" id="PRO_5041156365" evidence="6">
    <location>
        <begin position="20"/>
        <end position="159"/>
    </location>
</feature>
<dbReference type="Proteomes" id="UP001147746">
    <property type="component" value="Unassembled WGS sequence"/>
</dbReference>
<keyword evidence="1" id="KW-0540">Nuclease</keyword>
<dbReference type="GO" id="GO:0003723">
    <property type="term" value="F:RNA binding"/>
    <property type="evidence" value="ECO:0007669"/>
    <property type="project" value="InterPro"/>
</dbReference>
<dbReference type="InterPro" id="IPR016191">
    <property type="entry name" value="Ribonuclease/ribotoxin"/>
</dbReference>
<comment type="caution">
    <text evidence="7">The sequence shown here is derived from an EMBL/GenBank/DDBJ whole genome shotgun (WGS) entry which is preliminary data.</text>
</comment>
<keyword evidence="3" id="KW-0378">Hydrolase</keyword>
<organism evidence="7 8">
    <name type="scientific">Penicillium atrosanguineum</name>
    <dbReference type="NCBI Taxonomy" id="1132637"/>
    <lineage>
        <taxon>Eukaryota</taxon>
        <taxon>Fungi</taxon>
        <taxon>Dikarya</taxon>
        <taxon>Ascomycota</taxon>
        <taxon>Pezizomycotina</taxon>
        <taxon>Eurotiomycetes</taxon>
        <taxon>Eurotiomycetidae</taxon>
        <taxon>Eurotiales</taxon>
        <taxon>Aspergillaceae</taxon>
        <taxon>Penicillium</taxon>
    </lineage>
</organism>
<proteinExistence type="predicted"/>
<dbReference type="GO" id="GO:0004521">
    <property type="term" value="F:RNA endonuclease activity"/>
    <property type="evidence" value="ECO:0007669"/>
    <property type="project" value="InterPro"/>
</dbReference>